<protein>
    <recommendedName>
        <fullName evidence="5">UDP-glucuronosyltransferase</fullName>
        <ecNumber evidence="5">2.4.1.17</ecNumber>
    </recommendedName>
</protein>
<name>A0A2A4JUA9_HELVI</name>
<organism evidence="6">
    <name type="scientific">Heliothis virescens</name>
    <name type="common">Tobacco budworm moth</name>
    <dbReference type="NCBI Taxonomy" id="7102"/>
    <lineage>
        <taxon>Eukaryota</taxon>
        <taxon>Metazoa</taxon>
        <taxon>Ecdysozoa</taxon>
        <taxon>Arthropoda</taxon>
        <taxon>Hexapoda</taxon>
        <taxon>Insecta</taxon>
        <taxon>Pterygota</taxon>
        <taxon>Neoptera</taxon>
        <taxon>Endopterygota</taxon>
        <taxon>Lepidoptera</taxon>
        <taxon>Glossata</taxon>
        <taxon>Ditrysia</taxon>
        <taxon>Noctuoidea</taxon>
        <taxon>Noctuidae</taxon>
        <taxon>Heliothinae</taxon>
        <taxon>Heliothis</taxon>
    </lineage>
</organism>
<proteinExistence type="inferred from homology"/>
<dbReference type="InterPro" id="IPR002213">
    <property type="entry name" value="UDP_glucos_trans"/>
</dbReference>
<feature type="signal peptide" evidence="5">
    <location>
        <begin position="1"/>
        <end position="17"/>
    </location>
</feature>
<keyword evidence="5" id="KW-0732">Signal</keyword>
<dbReference type="EMBL" id="NWSH01000566">
    <property type="protein sequence ID" value="PCG75617.1"/>
    <property type="molecule type" value="Genomic_DNA"/>
</dbReference>
<keyword evidence="3 4" id="KW-0808">Transferase</keyword>
<sequence length="513" mass="57718">MRVSIALLLLCLSSTWAYKILFVFPAMFRSHDLLAKGIVRSLLDAGHEVTWASTFEQKDVHNNLTVIELPDALKIIQSVNIMEAMTNISVTLMANITESMTRVTADNPRLRRLLIEEQFDAVVSTWSMNEYEAGYAAIQQVPWIVFSTVNYHPILEDMVDEVRSVPTHPIILNDCEAPMSVWRRWFNAVVYIGFSLFTWYDTPRKAAVYESIFAPLAEARGVTLPPFYDAHHNVSILFVNSHESLTPIISKPANVINVGGFHLKEDLAPLPKDLQELLDRSPQGVIYFSLGSVVRSAGIDVKKRDALVRMFGKLPYTVLWKYEEPLENLPPNVHVRPWLPQPSILAHKNTVLFITHGGQGSTVEAIVAGMPVVVVPVAADQPGNAERAVRAGLGLQADFHGDLAAELDVAIQEILSTDRYRNKAQYLSKLFRTRPVPPSKLISYYVELAIETKGAYHLRSLSLQYSWYERWMLDFALALLGVLAALAWLVTLAVRACVRRFSGKKQRADKKRN</sequence>
<evidence type="ECO:0000313" key="6">
    <source>
        <dbReference type="EMBL" id="PCG75617.1"/>
    </source>
</evidence>
<dbReference type="Gene3D" id="3.40.50.2000">
    <property type="entry name" value="Glycogen Phosphorylase B"/>
    <property type="match status" value="2"/>
</dbReference>
<feature type="transmembrane region" description="Helical" evidence="5">
    <location>
        <begin position="471"/>
        <end position="498"/>
    </location>
</feature>
<comment type="subcellular location">
    <subcellularLocation>
        <location evidence="5">Membrane</location>
        <topology evidence="5">Single-pass membrane protein</topology>
    </subcellularLocation>
</comment>
<comment type="similarity">
    <text evidence="1 4">Belongs to the UDP-glycosyltransferase family.</text>
</comment>
<keyword evidence="5" id="KW-1133">Transmembrane helix</keyword>
<dbReference type="GO" id="GO:0016020">
    <property type="term" value="C:membrane"/>
    <property type="evidence" value="ECO:0007669"/>
    <property type="project" value="UniProtKB-SubCell"/>
</dbReference>
<dbReference type="InterPro" id="IPR035595">
    <property type="entry name" value="UDP_glycos_trans_CS"/>
</dbReference>
<dbReference type="Pfam" id="PF00201">
    <property type="entry name" value="UDPGT"/>
    <property type="match status" value="1"/>
</dbReference>
<dbReference type="AlphaFoldDB" id="A0A2A4JUA9"/>
<evidence type="ECO:0000256" key="3">
    <source>
        <dbReference type="ARBA" id="ARBA00022679"/>
    </source>
</evidence>
<accession>A0A2A4JUA9</accession>
<dbReference type="PANTHER" id="PTHR48043:SF159">
    <property type="entry name" value="EG:EG0003.4 PROTEIN-RELATED"/>
    <property type="match status" value="1"/>
</dbReference>
<dbReference type="CDD" id="cd03784">
    <property type="entry name" value="GT1_Gtf-like"/>
    <property type="match status" value="1"/>
</dbReference>
<evidence type="ECO:0000256" key="2">
    <source>
        <dbReference type="ARBA" id="ARBA00022676"/>
    </source>
</evidence>
<comment type="catalytic activity">
    <reaction evidence="5">
        <text>glucuronate acceptor + UDP-alpha-D-glucuronate = acceptor beta-D-glucuronoside + UDP + H(+)</text>
        <dbReference type="Rhea" id="RHEA:21032"/>
        <dbReference type="ChEBI" id="CHEBI:15378"/>
        <dbReference type="ChEBI" id="CHEBI:58052"/>
        <dbReference type="ChEBI" id="CHEBI:58223"/>
        <dbReference type="ChEBI" id="CHEBI:132367"/>
        <dbReference type="ChEBI" id="CHEBI:132368"/>
        <dbReference type="EC" id="2.4.1.17"/>
    </reaction>
</comment>
<evidence type="ECO:0000256" key="1">
    <source>
        <dbReference type="ARBA" id="ARBA00009995"/>
    </source>
</evidence>
<evidence type="ECO:0000256" key="4">
    <source>
        <dbReference type="RuleBase" id="RU003718"/>
    </source>
</evidence>
<evidence type="ECO:0000256" key="5">
    <source>
        <dbReference type="RuleBase" id="RU362059"/>
    </source>
</evidence>
<keyword evidence="5" id="KW-0472">Membrane</keyword>
<reference evidence="6" key="1">
    <citation type="submission" date="2017-09" db="EMBL/GenBank/DDBJ databases">
        <title>Contemporary evolution of a Lepidopteran species, Heliothis virescens, in response to modern agricultural practices.</title>
        <authorList>
            <person name="Fritz M.L."/>
            <person name="Deyonke A.M."/>
            <person name="Papanicolaou A."/>
            <person name="Micinski S."/>
            <person name="Westbrook J."/>
            <person name="Gould F."/>
        </authorList>
    </citation>
    <scope>NUCLEOTIDE SEQUENCE [LARGE SCALE GENOMIC DNA]</scope>
    <source>
        <strain evidence="6">HvINT-</strain>
        <tissue evidence="6">Whole body</tissue>
    </source>
</reference>
<comment type="caution">
    <text evidence="6">The sequence shown here is derived from an EMBL/GenBank/DDBJ whole genome shotgun (WGS) entry which is preliminary data.</text>
</comment>
<dbReference type="InterPro" id="IPR050271">
    <property type="entry name" value="UDP-glycosyltransferase"/>
</dbReference>
<dbReference type="GO" id="GO:0015020">
    <property type="term" value="F:glucuronosyltransferase activity"/>
    <property type="evidence" value="ECO:0007669"/>
    <property type="project" value="UniProtKB-EC"/>
</dbReference>
<dbReference type="SUPFAM" id="SSF53756">
    <property type="entry name" value="UDP-Glycosyltransferase/glycogen phosphorylase"/>
    <property type="match status" value="1"/>
</dbReference>
<keyword evidence="5" id="KW-0812">Transmembrane</keyword>
<feature type="chain" id="PRO_5011821475" description="UDP-glucuronosyltransferase" evidence="5">
    <location>
        <begin position="18"/>
        <end position="513"/>
    </location>
</feature>
<dbReference type="EC" id="2.4.1.17" evidence="5"/>
<keyword evidence="2 4" id="KW-0328">Glycosyltransferase</keyword>
<dbReference type="FunFam" id="3.40.50.2000:FF:000050">
    <property type="entry name" value="UDP-glucuronosyltransferase"/>
    <property type="match status" value="1"/>
</dbReference>
<dbReference type="PANTHER" id="PTHR48043">
    <property type="entry name" value="EG:EG0003.4 PROTEIN-RELATED"/>
    <property type="match status" value="1"/>
</dbReference>
<gene>
    <name evidence="6" type="ORF">B5V51_11294</name>
</gene>
<dbReference type="PROSITE" id="PS00375">
    <property type="entry name" value="UDPGT"/>
    <property type="match status" value="1"/>
</dbReference>